<keyword evidence="4" id="KW-1185">Reference proteome</keyword>
<reference evidence="3" key="2">
    <citation type="submission" date="2022-04" db="EMBL/GenBank/DDBJ databases">
        <title>Antimicrobial genetic elements in methicillin-resistant Macrococcus armenti.</title>
        <authorList>
            <person name="Keller J.E."/>
            <person name="Schwendener S."/>
            <person name="Pantucek R."/>
            <person name="Perreten V."/>
        </authorList>
    </citation>
    <scope>NUCLEOTIDE SEQUENCE</scope>
    <source>
        <strain evidence="3">CCM 2609</strain>
    </source>
</reference>
<dbReference type="Proteomes" id="UP000830343">
    <property type="component" value="Chromosome"/>
</dbReference>
<proteinExistence type="predicted"/>
<feature type="region of interest" description="Disordered" evidence="1">
    <location>
        <begin position="1"/>
        <end position="22"/>
    </location>
</feature>
<dbReference type="EMBL" id="CP094348">
    <property type="protein sequence ID" value="UOB20794.1"/>
    <property type="molecule type" value="Genomic_DNA"/>
</dbReference>
<protein>
    <submittedName>
        <fullName evidence="3">Uncharacterized protein</fullName>
    </submittedName>
</protein>
<gene>
    <name evidence="3" type="ORF">MRZ06_01530</name>
</gene>
<keyword evidence="2" id="KW-0812">Transmembrane</keyword>
<accession>A0ABY3ZV74</accession>
<organism evidence="3 4">
    <name type="scientific">Macrococcus armenti</name>
    <dbReference type="NCBI Taxonomy" id="2875764"/>
    <lineage>
        <taxon>Bacteria</taxon>
        <taxon>Bacillati</taxon>
        <taxon>Bacillota</taxon>
        <taxon>Bacilli</taxon>
        <taxon>Bacillales</taxon>
        <taxon>Staphylococcaceae</taxon>
        <taxon>Macrococcus</taxon>
    </lineage>
</organism>
<evidence type="ECO:0000256" key="2">
    <source>
        <dbReference type="SAM" id="Phobius"/>
    </source>
</evidence>
<reference evidence="3" key="1">
    <citation type="submission" date="2022-03" db="EMBL/GenBank/DDBJ databases">
        <authorList>
            <person name="Vrbovska V."/>
            <person name="Kovarovic V."/>
            <person name="Botka T."/>
            <person name="Pantucek R."/>
        </authorList>
    </citation>
    <scope>NUCLEOTIDE SEQUENCE</scope>
    <source>
        <strain evidence="3">CCM 2609</strain>
    </source>
</reference>
<feature type="transmembrane region" description="Helical" evidence="2">
    <location>
        <begin position="32"/>
        <end position="52"/>
    </location>
</feature>
<sequence length="57" mass="6550">MNNRYKKKPDFNTLHDKSSNVDNDKSVRKRRIIITTIIALLLSLVVVAIAAVKRGKW</sequence>
<evidence type="ECO:0000313" key="4">
    <source>
        <dbReference type="Proteomes" id="UP000830343"/>
    </source>
</evidence>
<keyword evidence="2" id="KW-0472">Membrane</keyword>
<keyword evidence="2" id="KW-1133">Transmembrane helix</keyword>
<feature type="compositionally biased region" description="Basic and acidic residues" evidence="1">
    <location>
        <begin position="8"/>
        <end position="22"/>
    </location>
</feature>
<evidence type="ECO:0000313" key="3">
    <source>
        <dbReference type="EMBL" id="UOB20794.1"/>
    </source>
</evidence>
<evidence type="ECO:0000256" key="1">
    <source>
        <dbReference type="SAM" id="MobiDB-lite"/>
    </source>
</evidence>
<name>A0ABY3ZV74_9STAP</name>
<dbReference type="RefSeq" id="WP_243366050.1">
    <property type="nucleotide sequence ID" value="NZ_CP094348.1"/>
</dbReference>